<protein>
    <submittedName>
        <fullName evidence="2">Uncharacterized protein</fullName>
    </submittedName>
</protein>
<evidence type="ECO:0000313" key="3">
    <source>
        <dbReference type="Proteomes" id="UP000541558"/>
    </source>
</evidence>
<evidence type="ECO:0000313" key="2">
    <source>
        <dbReference type="EMBL" id="KAF5320617.1"/>
    </source>
</evidence>
<dbReference type="Proteomes" id="UP000541558">
    <property type="component" value="Unassembled WGS sequence"/>
</dbReference>
<dbReference type="InterPro" id="IPR053037">
    <property type="entry name" value="Pericyclase_pydY-like"/>
</dbReference>
<feature type="region of interest" description="Disordered" evidence="1">
    <location>
        <begin position="58"/>
        <end position="91"/>
    </location>
</feature>
<gene>
    <name evidence="2" type="ORF">D9611_013746</name>
</gene>
<dbReference type="PANTHER" id="PTHR38115">
    <property type="entry name" value="LIPOCALIN-LIKE DOMAIN-CONTAINING PROTEIN"/>
    <property type="match status" value="1"/>
</dbReference>
<dbReference type="PANTHER" id="PTHR38115:SF1">
    <property type="entry name" value="LIPOCALIN-LIKE DOMAIN-CONTAINING PROTEIN"/>
    <property type="match status" value="1"/>
</dbReference>
<keyword evidence="3" id="KW-1185">Reference proteome</keyword>
<feature type="compositionally biased region" description="Basic and acidic residues" evidence="1">
    <location>
        <begin position="79"/>
        <end position="91"/>
    </location>
</feature>
<organism evidence="2 3">
    <name type="scientific">Ephemerocybe angulata</name>
    <dbReference type="NCBI Taxonomy" id="980116"/>
    <lineage>
        <taxon>Eukaryota</taxon>
        <taxon>Fungi</taxon>
        <taxon>Dikarya</taxon>
        <taxon>Basidiomycota</taxon>
        <taxon>Agaricomycotina</taxon>
        <taxon>Agaricomycetes</taxon>
        <taxon>Agaricomycetidae</taxon>
        <taxon>Agaricales</taxon>
        <taxon>Agaricineae</taxon>
        <taxon>Psathyrellaceae</taxon>
        <taxon>Ephemerocybe</taxon>
    </lineage>
</organism>
<sequence>MALPSSITTKNLSGRYTMNKALSDATDIDQMLSYQGIGWIKRKAIAIGTITLTVTHTTSPSGDENITIDNHLTGGIPGSREERPLDGEERGRSDMHFGKTLFYTKRVSVKDAEPLNGFLRGGKWTDDTIEGGLIETKIRADVGNGKAGWVEHHIWGVEEFNGERRFTRRISFEGAKKEKLEIVMYFDYLGA</sequence>
<name>A0A8H5BEA9_9AGAR</name>
<proteinExistence type="predicted"/>
<comment type="caution">
    <text evidence="2">The sequence shown here is derived from an EMBL/GenBank/DDBJ whole genome shotgun (WGS) entry which is preliminary data.</text>
</comment>
<dbReference type="EMBL" id="JAACJK010000168">
    <property type="protein sequence ID" value="KAF5320617.1"/>
    <property type="molecule type" value="Genomic_DNA"/>
</dbReference>
<dbReference type="AlphaFoldDB" id="A0A8H5BEA9"/>
<dbReference type="OrthoDB" id="425354at2759"/>
<reference evidence="2 3" key="1">
    <citation type="journal article" date="2020" name="ISME J.">
        <title>Uncovering the hidden diversity of litter-decomposition mechanisms in mushroom-forming fungi.</title>
        <authorList>
            <person name="Floudas D."/>
            <person name="Bentzer J."/>
            <person name="Ahren D."/>
            <person name="Johansson T."/>
            <person name="Persson P."/>
            <person name="Tunlid A."/>
        </authorList>
    </citation>
    <scope>NUCLEOTIDE SEQUENCE [LARGE SCALE GENOMIC DNA]</scope>
    <source>
        <strain evidence="2 3">CBS 175.51</strain>
    </source>
</reference>
<feature type="compositionally biased region" description="Polar residues" evidence="1">
    <location>
        <begin position="59"/>
        <end position="70"/>
    </location>
</feature>
<accession>A0A8H5BEA9</accession>
<evidence type="ECO:0000256" key="1">
    <source>
        <dbReference type="SAM" id="MobiDB-lite"/>
    </source>
</evidence>